<evidence type="ECO:0000256" key="2">
    <source>
        <dbReference type="ARBA" id="ARBA00008044"/>
    </source>
</evidence>
<organism evidence="5 6">
    <name type="scientific">Geotrichum candidum</name>
    <name type="common">Oospora lactis</name>
    <name type="synonym">Dipodascus geotrichum</name>
    <dbReference type="NCBI Taxonomy" id="1173061"/>
    <lineage>
        <taxon>Eukaryota</taxon>
        <taxon>Fungi</taxon>
        <taxon>Dikarya</taxon>
        <taxon>Ascomycota</taxon>
        <taxon>Saccharomycotina</taxon>
        <taxon>Dipodascomycetes</taxon>
        <taxon>Dipodascales</taxon>
        <taxon>Dipodascaceae</taxon>
        <taxon>Geotrichum</taxon>
    </lineage>
</organism>
<comment type="subcellular location">
    <subcellularLocation>
        <location evidence="1">Nucleus</location>
    </subcellularLocation>
</comment>
<dbReference type="Pfam" id="PF09766">
    <property type="entry name" value="FmiP_Thoc5"/>
    <property type="match status" value="1"/>
</dbReference>
<gene>
    <name evidence="5" type="ORF">DV451_001511</name>
</gene>
<accession>A0A9P5KUC7</accession>
<evidence type="ECO:0000256" key="4">
    <source>
        <dbReference type="SAM" id="Coils"/>
    </source>
</evidence>
<keyword evidence="3" id="KW-0539">Nucleus</keyword>
<comment type="caution">
    <text evidence="5">The sequence shown here is derived from an EMBL/GenBank/DDBJ whole genome shotgun (WGS) entry which is preliminary data.</text>
</comment>
<reference evidence="5" key="1">
    <citation type="journal article" date="2020" name="Front. Microbiol.">
        <title>Phenotypic and Genetic Characterization of the Cheese Ripening Yeast Geotrichum candidum.</title>
        <authorList>
            <person name="Perkins V."/>
            <person name="Vignola S."/>
            <person name="Lessard M.H."/>
            <person name="Plante P.L."/>
            <person name="Corbeil J."/>
            <person name="Dugat-Bony E."/>
            <person name="Frenette M."/>
            <person name="Labrie S."/>
        </authorList>
    </citation>
    <scope>NUCLEOTIDE SEQUENCE</scope>
    <source>
        <strain evidence="5">LMA-70</strain>
    </source>
</reference>
<dbReference type="PANTHER" id="PTHR13375:SF3">
    <property type="entry name" value="THO COMPLEX SUBUNIT 5 HOMOLOG"/>
    <property type="match status" value="1"/>
</dbReference>
<reference evidence="5" key="2">
    <citation type="submission" date="2020-01" db="EMBL/GenBank/DDBJ databases">
        <authorList>
            <person name="Perkins V."/>
            <person name="Lessard M.-H."/>
            <person name="Dugat-Bony E."/>
            <person name="Frenette M."/>
            <person name="Labrie S."/>
        </authorList>
    </citation>
    <scope>NUCLEOTIDE SEQUENCE</scope>
    <source>
        <strain evidence="5">LMA-70</strain>
    </source>
</reference>
<sequence>MTRIDHYTSGIIMTQDLIKNEELAKVQAHLGQLQTGCLELLARLEKTGDADAMADADSEESDILAQLRRKMIADVVELRSMNWSVQEQVNATKDVTLAEKLSVDRIQLDIQNIYYQHMHLRSEIDACDGFRSRHENLGLVDLDQFYADNPELKDTITDEHTLMMERLRDEERRRLELHITRTRLAEKKAQLLEENRQRKEDLEALDANLSKFIESAEPIRQVFGKY</sequence>
<dbReference type="EMBL" id="QQZK01000023">
    <property type="protein sequence ID" value="KAF5103338.1"/>
    <property type="molecule type" value="Genomic_DNA"/>
</dbReference>
<comment type="similarity">
    <text evidence="2">Belongs to the THOC5 family.</text>
</comment>
<proteinExistence type="inferred from homology"/>
<dbReference type="Proteomes" id="UP000750522">
    <property type="component" value="Unassembled WGS sequence"/>
</dbReference>
<dbReference type="PANTHER" id="PTHR13375">
    <property type="entry name" value="FMS INTERACTING PROTEIN"/>
    <property type="match status" value="1"/>
</dbReference>
<dbReference type="GO" id="GO:0006406">
    <property type="term" value="P:mRNA export from nucleus"/>
    <property type="evidence" value="ECO:0007669"/>
    <property type="project" value="TreeGrafter"/>
</dbReference>
<dbReference type="InterPro" id="IPR019163">
    <property type="entry name" value="THO_Thoc5"/>
</dbReference>
<dbReference type="GO" id="GO:0003729">
    <property type="term" value="F:mRNA binding"/>
    <property type="evidence" value="ECO:0007669"/>
    <property type="project" value="TreeGrafter"/>
</dbReference>
<evidence type="ECO:0000313" key="5">
    <source>
        <dbReference type="EMBL" id="KAF5103338.1"/>
    </source>
</evidence>
<protein>
    <submittedName>
        <fullName evidence="5">Uncharacterized protein</fullName>
    </submittedName>
</protein>
<feature type="coiled-coil region" evidence="4">
    <location>
        <begin position="181"/>
        <end position="208"/>
    </location>
</feature>
<evidence type="ECO:0000256" key="1">
    <source>
        <dbReference type="ARBA" id="ARBA00004123"/>
    </source>
</evidence>
<dbReference type="GO" id="GO:0000445">
    <property type="term" value="C:THO complex part of transcription export complex"/>
    <property type="evidence" value="ECO:0007669"/>
    <property type="project" value="TreeGrafter"/>
</dbReference>
<evidence type="ECO:0000313" key="6">
    <source>
        <dbReference type="Proteomes" id="UP000750522"/>
    </source>
</evidence>
<keyword evidence="4" id="KW-0175">Coiled coil</keyword>
<dbReference type="AlphaFoldDB" id="A0A9P5KUC7"/>
<evidence type="ECO:0000256" key="3">
    <source>
        <dbReference type="ARBA" id="ARBA00023242"/>
    </source>
</evidence>
<name>A0A9P5KUC7_GEOCN</name>